<evidence type="ECO:0000256" key="15">
    <source>
        <dbReference type="ARBA" id="ARBA00040883"/>
    </source>
</evidence>
<comment type="pathway">
    <text evidence="4 16">Cofactor biosynthesis; coenzyme A biosynthesis; CoA from (R)-pantothenate: step 1/5.</text>
</comment>
<evidence type="ECO:0000256" key="3">
    <source>
        <dbReference type="ARBA" id="ARBA00004496"/>
    </source>
</evidence>
<evidence type="ECO:0000256" key="13">
    <source>
        <dbReference type="ARBA" id="ARBA00022993"/>
    </source>
</evidence>
<dbReference type="PANTHER" id="PTHR34265">
    <property type="entry name" value="TYPE III PANTOTHENATE KINASE"/>
    <property type="match status" value="1"/>
</dbReference>
<dbReference type="NCBIfam" id="NF009855">
    <property type="entry name" value="PRK13321.1"/>
    <property type="match status" value="1"/>
</dbReference>
<feature type="binding site" evidence="16">
    <location>
        <begin position="6"/>
        <end position="13"/>
    </location>
    <ligand>
        <name>ATP</name>
        <dbReference type="ChEBI" id="CHEBI:30616"/>
    </ligand>
</feature>
<evidence type="ECO:0000256" key="5">
    <source>
        <dbReference type="ARBA" id="ARBA00011738"/>
    </source>
</evidence>
<evidence type="ECO:0000256" key="12">
    <source>
        <dbReference type="ARBA" id="ARBA00022958"/>
    </source>
</evidence>
<dbReference type="PANTHER" id="PTHR34265:SF1">
    <property type="entry name" value="TYPE III PANTOTHENATE KINASE"/>
    <property type="match status" value="1"/>
</dbReference>
<keyword evidence="7 16" id="KW-0963">Cytoplasm</keyword>
<dbReference type="CDD" id="cd24015">
    <property type="entry name" value="ASKHA_NBD_PanK-III"/>
    <property type="match status" value="1"/>
</dbReference>
<comment type="similarity">
    <text evidence="14 16">Belongs to the type III pantothenate kinase family.</text>
</comment>
<feature type="binding site" evidence="16">
    <location>
        <position position="100"/>
    </location>
    <ligand>
        <name>substrate</name>
    </ligand>
</feature>
<gene>
    <name evidence="16" type="primary">coaX</name>
    <name evidence="17" type="ORF">FTX54_000360</name>
</gene>
<keyword evidence="11 16" id="KW-0067">ATP-binding</keyword>
<dbReference type="Proteomes" id="UP000321816">
    <property type="component" value="Chromosome"/>
</dbReference>
<keyword evidence="9 16" id="KW-0547">Nucleotide-binding</keyword>
<evidence type="ECO:0000256" key="6">
    <source>
        <dbReference type="ARBA" id="ARBA00012102"/>
    </source>
</evidence>
<sequence length="259" mass="28455">MNLVIDIGNTKMAFGVFEEDTLVSNWSLKTDTDKTADEYALLLYQMFGMHEIALEECKGAMVCSVVPQADRIMKEVLDDHFDIPLHFVGPGVKTGLNILYENPREVGADRITNSVAALEKYGPPFIVVDFGTATTYCYVNEKGQYLGGAITPGMGIAIDALTQKASKLPRIETATAAGRVIGRSTVEALQSGCRYGLISEVEGMILRIQQEAGRKAPVVATGREAGWIKSETAAIQWEEEFLTLEGLQFIYQKNQELFS</sequence>
<dbReference type="NCBIfam" id="TIGR00671">
    <property type="entry name" value="baf"/>
    <property type="match status" value="1"/>
</dbReference>
<evidence type="ECO:0000256" key="16">
    <source>
        <dbReference type="HAMAP-Rule" id="MF_01274"/>
    </source>
</evidence>
<feature type="binding site" evidence="16">
    <location>
        <position position="129"/>
    </location>
    <ligand>
        <name>K(+)</name>
        <dbReference type="ChEBI" id="CHEBI:29103"/>
    </ligand>
</feature>
<dbReference type="SUPFAM" id="SSF53067">
    <property type="entry name" value="Actin-like ATPase domain"/>
    <property type="match status" value="2"/>
</dbReference>
<dbReference type="InterPro" id="IPR043129">
    <property type="entry name" value="ATPase_NBD"/>
</dbReference>
<keyword evidence="16" id="KW-0479">Metal-binding</keyword>
<proteinExistence type="inferred from homology"/>
<evidence type="ECO:0000256" key="7">
    <source>
        <dbReference type="ARBA" id="ARBA00022490"/>
    </source>
</evidence>
<feature type="active site" description="Proton acceptor" evidence="16">
    <location>
        <position position="109"/>
    </location>
</feature>
<comment type="subunit">
    <text evidence="5 16">Homodimer.</text>
</comment>
<keyword evidence="10 16" id="KW-0418">Kinase</keyword>
<evidence type="ECO:0000256" key="4">
    <source>
        <dbReference type="ARBA" id="ARBA00005225"/>
    </source>
</evidence>
<keyword evidence="18" id="KW-1185">Reference proteome</keyword>
<keyword evidence="12 16" id="KW-0630">Potassium</keyword>
<dbReference type="GO" id="GO:0005737">
    <property type="term" value="C:cytoplasm"/>
    <property type="evidence" value="ECO:0007669"/>
    <property type="project" value="UniProtKB-SubCell"/>
</dbReference>
<comment type="function">
    <text evidence="16">Catalyzes the phosphorylation of pantothenate (Pan), the first step in CoA biosynthesis.</text>
</comment>
<name>A0A5C7F2Z4_9BACI</name>
<dbReference type="GO" id="GO:0046872">
    <property type="term" value="F:metal ion binding"/>
    <property type="evidence" value="ECO:0007669"/>
    <property type="project" value="UniProtKB-KW"/>
</dbReference>
<evidence type="ECO:0000256" key="14">
    <source>
        <dbReference type="ARBA" id="ARBA00038036"/>
    </source>
</evidence>
<dbReference type="RefSeq" id="WP_147805095.1">
    <property type="nucleotide sequence ID" value="NZ_CP144914.1"/>
</dbReference>
<dbReference type="EMBL" id="CP144914">
    <property type="protein sequence ID" value="WWD80076.1"/>
    <property type="molecule type" value="Genomic_DNA"/>
</dbReference>
<keyword evidence="8 16" id="KW-0808">Transferase</keyword>
<comment type="catalytic activity">
    <reaction evidence="1 16">
        <text>(R)-pantothenate + ATP = (R)-4'-phosphopantothenate + ADP + H(+)</text>
        <dbReference type="Rhea" id="RHEA:16373"/>
        <dbReference type="ChEBI" id="CHEBI:10986"/>
        <dbReference type="ChEBI" id="CHEBI:15378"/>
        <dbReference type="ChEBI" id="CHEBI:29032"/>
        <dbReference type="ChEBI" id="CHEBI:30616"/>
        <dbReference type="ChEBI" id="CHEBI:456216"/>
        <dbReference type="EC" id="2.7.1.33"/>
    </reaction>
</comment>
<dbReference type="GO" id="GO:0015937">
    <property type="term" value="P:coenzyme A biosynthetic process"/>
    <property type="evidence" value="ECO:0007669"/>
    <property type="project" value="UniProtKB-UniRule"/>
</dbReference>
<evidence type="ECO:0000256" key="10">
    <source>
        <dbReference type="ARBA" id="ARBA00022777"/>
    </source>
</evidence>
<protein>
    <recommendedName>
        <fullName evidence="15 16">Type III pantothenate kinase</fullName>
        <ecNumber evidence="6 16">2.7.1.33</ecNumber>
    </recommendedName>
    <alternativeName>
        <fullName evidence="16">PanK-III</fullName>
    </alternativeName>
    <alternativeName>
        <fullName evidence="16">Pantothenic acid kinase</fullName>
    </alternativeName>
</protein>
<comment type="cofactor">
    <cofactor evidence="2">
        <name>K(+)</name>
        <dbReference type="ChEBI" id="CHEBI:29103"/>
    </cofactor>
</comment>
<feature type="binding site" evidence="16">
    <location>
        <begin position="107"/>
        <end position="110"/>
    </location>
    <ligand>
        <name>substrate</name>
    </ligand>
</feature>
<keyword evidence="13 16" id="KW-0173">Coenzyme A biosynthesis</keyword>
<evidence type="ECO:0000256" key="1">
    <source>
        <dbReference type="ARBA" id="ARBA00001206"/>
    </source>
</evidence>
<feature type="binding site" evidence="16">
    <location>
        <position position="185"/>
    </location>
    <ligand>
        <name>substrate</name>
    </ligand>
</feature>
<evidence type="ECO:0000256" key="8">
    <source>
        <dbReference type="ARBA" id="ARBA00022679"/>
    </source>
</evidence>
<accession>A0A5C7F2Z4</accession>
<dbReference type="KEGG" id="ahal:FTX54_000360"/>
<organism evidence="17 18">
    <name type="scientific">Alkalicoccus halolimnae</name>
    <dbReference type="NCBI Taxonomy" id="1667239"/>
    <lineage>
        <taxon>Bacteria</taxon>
        <taxon>Bacillati</taxon>
        <taxon>Bacillota</taxon>
        <taxon>Bacilli</taxon>
        <taxon>Bacillales</taxon>
        <taxon>Bacillaceae</taxon>
        <taxon>Alkalicoccus</taxon>
    </lineage>
</organism>
<evidence type="ECO:0000313" key="17">
    <source>
        <dbReference type="EMBL" id="WWD80076.1"/>
    </source>
</evidence>
<evidence type="ECO:0000313" key="18">
    <source>
        <dbReference type="Proteomes" id="UP000321816"/>
    </source>
</evidence>
<dbReference type="InterPro" id="IPR004619">
    <property type="entry name" value="Type_III_PanK"/>
</dbReference>
<evidence type="ECO:0000256" key="11">
    <source>
        <dbReference type="ARBA" id="ARBA00022840"/>
    </source>
</evidence>
<dbReference type="EC" id="2.7.1.33" evidence="6 16"/>
<dbReference type="AlphaFoldDB" id="A0A5C7F2Z4"/>
<comment type="cofactor">
    <cofactor evidence="16">
        <name>NH4(+)</name>
        <dbReference type="ChEBI" id="CHEBI:28938"/>
    </cofactor>
    <cofactor evidence="16">
        <name>K(+)</name>
        <dbReference type="ChEBI" id="CHEBI:29103"/>
    </cofactor>
    <text evidence="16">A monovalent cation. Ammonium or potassium.</text>
</comment>
<dbReference type="OrthoDB" id="9804707at2"/>
<dbReference type="GO" id="GO:0004594">
    <property type="term" value="F:pantothenate kinase activity"/>
    <property type="evidence" value="ECO:0007669"/>
    <property type="project" value="UniProtKB-UniRule"/>
</dbReference>
<comment type="subcellular location">
    <subcellularLocation>
        <location evidence="3 16">Cytoplasm</location>
    </subcellularLocation>
</comment>
<reference evidence="17 18" key="1">
    <citation type="submission" date="2024-01" db="EMBL/GenBank/DDBJ databases">
        <title>Complete Genome Sequence of Alkalicoccus halolimnae BZ-SZ-XJ29T, a Moderately Halophilic Bacterium Isolated from a Salt Lake.</title>
        <authorList>
            <person name="Zhao B."/>
        </authorList>
    </citation>
    <scope>NUCLEOTIDE SEQUENCE [LARGE SCALE GENOMIC DNA]</scope>
    <source>
        <strain evidence="17 18">BZ-SZ-XJ29</strain>
    </source>
</reference>
<dbReference type="Gene3D" id="3.30.420.40">
    <property type="match status" value="2"/>
</dbReference>
<dbReference type="Pfam" id="PF03309">
    <property type="entry name" value="Pan_kinase"/>
    <property type="match status" value="1"/>
</dbReference>
<evidence type="ECO:0000256" key="9">
    <source>
        <dbReference type="ARBA" id="ARBA00022741"/>
    </source>
</evidence>
<dbReference type="GO" id="GO:0005524">
    <property type="term" value="F:ATP binding"/>
    <property type="evidence" value="ECO:0007669"/>
    <property type="project" value="UniProtKB-UniRule"/>
</dbReference>
<evidence type="ECO:0000256" key="2">
    <source>
        <dbReference type="ARBA" id="ARBA00001958"/>
    </source>
</evidence>
<dbReference type="HAMAP" id="MF_01274">
    <property type="entry name" value="Pantothen_kinase_3"/>
    <property type="match status" value="1"/>
</dbReference>
<feature type="binding site" evidence="16">
    <location>
        <position position="132"/>
    </location>
    <ligand>
        <name>ATP</name>
        <dbReference type="ChEBI" id="CHEBI:30616"/>
    </ligand>
</feature>